<evidence type="ECO:0000313" key="4">
    <source>
        <dbReference type="Proteomes" id="UP000006055"/>
    </source>
</evidence>
<dbReference type="HOGENOM" id="CLU_084161_3_0_7"/>
<dbReference type="OrthoDB" id="9804574at2"/>
<feature type="domain" description="SAF" evidence="2">
    <location>
        <begin position="11"/>
        <end position="86"/>
    </location>
</feature>
<protein>
    <submittedName>
        <fullName evidence="3">Altronate dehydratase</fullName>
    </submittedName>
</protein>
<dbReference type="CDD" id="cd11613">
    <property type="entry name" value="SAF_AH_GD"/>
    <property type="match status" value="1"/>
</dbReference>
<dbReference type="Gene3D" id="2.30.130.110">
    <property type="match status" value="1"/>
</dbReference>
<dbReference type="FunFam" id="2.30.130.110:FF:000003">
    <property type="entry name" value="D-galactarate dehydratase"/>
    <property type="match status" value="1"/>
</dbReference>
<dbReference type="STRING" id="706587.Desti_4924"/>
<sequence length="104" mass="11404">MKRAKIVKDGDNVATALVDITAGEQVTSKSKGNDLIYTCNQDVPFGHKIAIVEIKSGDKVLKYGHPIGSATQDIKQGDWVHVHNVRDDYKVLDKDGNPMQGQDN</sequence>
<dbReference type="GO" id="GO:0019698">
    <property type="term" value="P:D-galacturonate catabolic process"/>
    <property type="evidence" value="ECO:0007669"/>
    <property type="project" value="TreeGrafter"/>
</dbReference>
<dbReference type="KEGG" id="dti:Desti_4924"/>
<gene>
    <name evidence="3" type="ordered locus">Desti_4924</name>
</gene>
<dbReference type="GO" id="GO:0016829">
    <property type="term" value="F:lyase activity"/>
    <property type="evidence" value="ECO:0007669"/>
    <property type="project" value="UniProtKB-KW"/>
</dbReference>
<keyword evidence="1" id="KW-0456">Lyase</keyword>
<evidence type="ECO:0000313" key="3">
    <source>
        <dbReference type="EMBL" id="AFM27538.1"/>
    </source>
</evidence>
<dbReference type="InterPro" id="IPR052172">
    <property type="entry name" value="UxaA_altronate/galactarate_dh"/>
</dbReference>
<dbReference type="eggNOG" id="COG2721">
    <property type="taxonomic scope" value="Bacteria"/>
</dbReference>
<evidence type="ECO:0000259" key="2">
    <source>
        <dbReference type="SMART" id="SM00858"/>
    </source>
</evidence>
<proteinExistence type="predicted"/>
<keyword evidence="4" id="KW-1185">Reference proteome</keyword>
<dbReference type="InterPro" id="IPR013974">
    <property type="entry name" value="SAF"/>
</dbReference>
<reference evidence="4" key="1">
    <citation type="submission" date="2012-06" db="EMBL/GenBank/DDBJ databases">
        <title>Complete sequence of chromosome of Desulfomonile tiedjei DSM 6799.</title>
        <authorList>
            <person name="Lucas S."/>
            <person name="Copeland A."/>
            <person name="Lapidus A."/>
            <person name="Glavina del Rio T."/>
            <person name="Dalin E."/>
            <person name="Tice H."/>
            <person name="Bruce D."/>
            <person name="Goodwin L."/>
            <person name="Pitluck S."/>
            <person name="Peters L."/>
            <person name="Ovchinnikova G."/>
            <person name="Zeytun A."/>
            <person name="Lu M."/>
            <person name="Kyrpides N."/>
            <person name="Mavromatis K."/>
            <person name="Ivanova N."/>
            <person name="Brettin T."/>
            <person name="Detter J.C."/>
            <person name="Han C."/>
            <person name="Larimer F."/>
            <person name="Land M."/>
            <person name="Hauser L."/>
            <person name="Markowitz V."/>
            <person name="Cheng J.-F."/>
            <person name="Hugenholtz P."/>
            <person name="Woyke T."/>
            <person name="Wu D."/>
            <person name="Spring S."/>
            <person name="Schroeder M."/>
            <person name="Brambilla E."/>
            <person name="Klenk H.-P."/>
            <person name="Eisen J.A."/>
        </authorList>
    </citation>
    <scope>NUCLEOTIDE SEQUENCE [LARGE SCALE GENOMIC DNA]</scope>
    <source>
        <strain evidence="4">ATCC 49306 / DSM 6799 / DCB-1</strain>
    </source>
</reference>
<accession>I4CD97</accession>
<dbReference type="InterPro" id="IPR044144">
    <property type="entry name" value="SAF_UxaA/GarD"/>
</dbReference>
<dbReference type="Pfam" id="PF08666">
    <property type="entry name" value="SAF"/>
    <property type="match status" value="1"/>
</dbReference>
<dbReference type="RefSeq" id="WP_014812644.1">
    <property type="nucleotide sequence ID" value="NC_018025.1"/>
</dbReference>
<dbReference type="EMBL" id="CP003360">
    <property type="protein sequence ID" value="AFM27538.1"/>
    <property type="molecule type" value="Genomic_DNA"/>
</dbReference>
<dbReference type="AlphaFoldDB" id="I4CD97"/>
<name>I4CD97_DESTA</name>
<dbReference type="PANTHER" id="PTHR30536:SF5">
    <property type="entry name" value="ALTRONATE DEHYDRATASE"/>
    <property type="match status" value="1"/>
</dbReference>
<dbReference type="SMART" id="SM00858">
    <property type="entry name" value="SAF"/>
    <property type="match status" value="1"/>
</dbReference>
<organism evidence="3 4">
    <name type="scientific">Desulfomonile tiedjei (strain ATCC 49306 / DSM 6799 / DCB-1)</name>
    <dbReference type="NCBI Taxonomy" id="706587"/>
    <lineage>
        <taxon>Bacteria</taxon>
        <taxon>Pseudomonadati</taxon>
        <taxon>Thermodesulfobacteriota</taxon>
        <taxon>Desulfomonilia</taxon>
        <taxon>Desulfomonilales</taxon>
        <taxon>Desulfomonilaceae</taxon>
        <taxon>Desulfomonile</taxon>
    </lineage>
</organism>
<dbReference type="PANTHER" id="PTHR30536">
    <property type="entry name" value="ALTRONATE/GALACTARATE DEHYDRATASE"/>
    <property type="match status" value="1"/>
</dbReference>
<evidence type="ECO:0000256" key="1">
    <source>
        <dbReference type="ARBA" id="ARBA00023239"/>
    </source>
</evidence>
<dbReference type="Proteomes" id="UP000006055">
    <property type="component" value="Chromosome"/>
</dbReference>